<sequence>MIPQRRRVLVTTGLVLALGLTAAACGSSAGGSGTQVDQAGLQAAKDYLAQNTRNPTSIGMPELPARPPAGKKFIMLQVSPMAIAQRVANGMKAASGALDWNFTTINAGGTPAEAVRAFEAALAQNPDVICPCGTASSMVFKDQIAEAKRRGITVVQNVVADGPIDGVLANVAGAPQQELYGKLVAAEFIVGSAGTGKAAVFNLNSFPILEAFTKAFEAAVKQWCPACSVDYNNQQLSDVGTKTPANVVAYLQRHPDVKWTVFGNGDLALGVSTAVKTSGLQGVNIIGESPSKANLEAVKSGTETAWAGYPVEMMAWRTVDAVARHFAGAHVDEGVSIPLPGQIITKDTVAGLAVENGEYVAVTGYQNQFRHAWKVG</sequence>
<dbReference type="PANTHER" id="PTHR30036">
    <property type="entry name" value="D-XYLOSE-BINDING PERIPLASMIC PROTEIN"/>
    <property type="match status" value="1"/>
</dbReference>
<feature type="signal peptide" evidence="3">
    <location>
        <begin position="1"/>
        <end position="29"/>
    </location>
</feature>
<feature type="domain" description="Periplasmic binding protein" evidence="4">
    <location>
        <begin position="84"/>
        <end position="328"/>
    </location>
</feature>
<proteinExistence type="inferred from homology"/>
<protein>
    <submittedName>
        <fullName evidence="5">ABC-type sugar transport system substrate-binding protein</fullName>
    </submittedName>
</protein>
<dbReference type="AlphaFoldDB" id="A0A2A9FHS2"/>
<dbReference type="InterPro" id="IPR028082">
    <property type="entry name" value="Peripla_BP_I"/>
</dbReference>
<keyword evidence="5" id="KW-0813">Transport</keyword>
<evidence type="ECO:0000313" key="6">
    <source>
        <dbReference type="Proteomes" id="UP000243542"/>
    </source>
</evidence>
<dbReference type="PANTHER" id="PTHR30036:SF7">
    <property type="entry name" value="ABC TRANSPORTER PERIPLASMIC-BINDING PROTEIN YPHF"/>
    <property type="match status" value="1"/>
</dbReference>
<evidence type="ECO:0000259" key="4">
    <source>
        <dbReference type="Pfam" id="PF13407"/>
    </source>
</evidence>
<dbReference type="InterPro" id="IPR025997">
    <property type="entry name" value="SBP_2_dom"/>
</dbReference>
<dbReference type="Proteomes" id="UP000243542">
    <property type="component" value="Unassembled WGS sequence"/>
</dbReference>
<comment type="subcellular location">
    <subcellularLocation>
        <location evidence="1">Cell envelope</location>
    </subcellularLocation>
</comment>
<dbReference type="PROSITE" id="PS51257">
    <property type="entry name" value="PROKAR_LIPOPROTEIN"/>
    <property type="match status" value="1"/>
</dbReference>
<dbReference type="GO" id="GO:0030246">
    <property type="term" value="F:carbohydrate binding"/>
    <property type="evidence" value="ECO:0007669"/>
    <property type="project" value="TreeGrafter"/>
</dbReference>
<keyword evidence="5" id="KW-0762">Sugar transport</keyword>
<comment type="caution">
    <text evidence="5">The sequence shown here is derived from an EMBL/GenBank/DDBJ whole genome shotgun (WGS) entry which is preliminary data.</text>
</comment>
<evidence type="ECO:0000256" key="2">
    <source>
        <dbReference type="ARBA" id="ARBA00007639"/>
    </source>
</evidence>
<dbReference type="Gene3D" id="3.40.50.2300">
    <property type="match status" value="2"/>
</dbReference>
<keyword evidence="3" id="KW-0732">Signal</keyword>
<dbReference type="Pfam" id="PF13407">
    <property type="entry name" value="Peripla_BP_4"/>
    <property type="match status" value="1"/>
</dbReference>
<name>A0A2A9FHS2_9PSEU</name>
<accession>A0A2A9FHS2</accession>
<reference evidence="5 6" key="1">
    <citation type="submission" date="2017-10" db="EMBL/GenBank/DDBJ databases">
        <title>Sequencing the genomes of 1000 actinobacteria strains.</title>
        <authorList>
            <person name="Klenk H.-P."/>
        </authorList>
    </citation>
    <scope>NUCLEOTIDE SEQUENCE [LARGE SCALE GENOMIC DNA]</scope>
    <source>
        <strain evidence="5 6">DSM 46092</strain>
    </source>
</reference>
<dbReference type="EMBL" id="PDJK01000002">
    <property type="protein sequence ID" value="PFG50708.1"/>
    <property type="molecule type" value="Genomic_DNA"/>
</dbReference>
<evidence type="ECO:0000256" key="3">
    <source>
        <dbReference type="SAM" id="SignalP"/>
    </source>
</evidence>
<evidence type="ECO:0000313" key="5">
    <source>
        <dbReference type="EMBL" id="PFG50708.1"/>
    </source>
</evidence>
<organism evidence="5 6">
    <name type="scientific">Amycolatopsis sulphurea</name>
    <dbReference type="NCBI Taxonomy" id="76022"/>
    <lineage>
        <taxon>Bacteria</taxon>
        <taxon>Bacillati</taxon>
        <taxon>Actinomycetota</taxon>
        <taxon>Actinomycetes</taxon>
        <taxon>Pseudonocardiales</taxon>
        <taxon>Pseudonocardiaceae</taxon>
        <taxon>Amycolatopsis</taxon>
    </lineage>
</organism>
<feature type="chain" id="PRO_5038945332" evidence="3">
    <location>
        <begin position="30"/>
        <end position="376"/>
    </location>
</feature>
<dbReference type="SUPFAM" id="SSF53822">
    <property type="entry name" value="Periplasmic binding protein-like I"/>
    <property type="match status" value="1"/>
</dbReference>
<dbReference type="InterPro" id="IPR050555">
    <property type="entry name" value="Bact_Solute-Bind_Prot2"/>
</dbReference>
<evidence type="ECO:0000256" key="1">
    <source>
        <dbReference type="ARBA" id="ARBA00004196"/>
    </source>
</evidence>
<keyword evidence="6" id="KW-1185">Reference proteome</keyword>
<dbReference type="GO" id="GO:0030288">
    <property type="term" value="C:outer membrane-bounded periplasmic space"/>
    <property type="evidence" value="ECO:0007669"/>
    <property type="project" value="TreeGrafter"/>
</dbReference>
<comment type="similarity">
    <text evidence="2">Belongs to the bacterial solute-binding protein 2 family.</text>
</comment>
<gene>
    <name evidence="5" type="ORF">ATK36_5955</name>
</gene>